<dbReference type="GO" id="GO:0030091">
    <property type="term" value="P:protein repair"/>
    <property type="evidence" value="ECO:0007669"/>
    <property type="project" value="UniProtKB-UniRule"/>
</dbReference>
<dbReference type="GO" id="GO:0032259">
    <property type="term" value="P:methylation"/>
    <property type="evidence" value="ECO:0007669"/>
    <property type="project" value="UniProtKB-KW"/>
</dbReference>
<keyword evidence="5 7" id="KW-0808">Transferase</keyword>
<dbReference type="NCBIfam" id="TIGR00080">
    <property type="entry name" value="pimt"/>
    <property type="match status" value="1"/>
</dbReference>
<accession>A0A1D8D1A4</accession>
<keyword evidence="4 7" id="KW-0489">Methyltransferase</keyword>
<dbReference type="RefSeq" id="WP_069811263.1">
    <property type="nucleotide sequence ID" value="NZ_CP017305.1"/>
</dbReference>
<evidence type="ECO:0000313" key="8">
    <source>
        <dbReference type="EMBL" id="AOS84942.1"/>
    </source>
</evidence>
<evidence type="ECO:0000256" key="5">
    <source>
        <dbReference type="ARBA" id="ARBA00022679"/>
    </source>
</evidence>
<dbReference type="GO" id="GO:0004719">
    <property type="term" value="F:protein-L-isoaspartate (D-aspartate) O-methyltransferase activity"/>
    <property type="evidence" value="ECO:0007669"/>
    <property type="project" value="UniProtKB-UniRule"/>
</dbReference>
<comment type="catalytic activity">
    <reaction evidence="7">
        <text>[protein]-L-isoaspartate + S-adenosyl-L-methionine = [protein]-L-isoaspartate alpha-methyl ester + S-adenosyl-L-homocysteine</text>
        <dbReference type="Rhea" id="RHEA:12705"/>
        <dbReference type="Rhea" id="RHEA-COMP:12143"/>
        <dbReference type="Rhea" id="RHEA-COMP:12144"/>
        <dbReference type="ChEBI" id="CHEBI:57856"/>
        <dbReference type="ChEBI" id="CHEBI:59789"/>
        <dbReference type="ChEBI" id="CHEBI:90596"/>
        <dbReference type="ChEBI" id="CHEBI:90598"/>
        <dbReference type="EC" id="2.1.1.77"/>
    </reaction>
</comment>
<organism evidence="8 9">
    <name type="scientific">Chlorobaculum limnaeum</name>
    <dbReference type="NCBI Taxonomy" id="274537"/>
    <lineage>
        <taxon>Bacteria</taxon>
        <taxon>Pseudomonadati</taxon>
        <taxon>Chlorobiota</taxon>
        <taxon>Chlorobiia</taxon>
        <taxon>Chlorobiales</taxon>
        <taxon>Chlorobiaceae</taxon>
        <taxon>Chlorobaculum</taxon>
    </lineage>
</organism>
<dbReference type="GO" id="GO:0005737">
    <property type="term" value="C:cytoplasm"/>
    <property type="evidence" value="ECO:0007669"/>
    <property type="project" value="UniProtKB-SubCell"/>
</dbReference>
<evidence type="ECO:0000256" key="6">
    <source>
        <dbReference type="ARBA" id="ARBA00022691"/>
    </source>
</evidence>
<reference evidence="8" key="1">
    <citation type="submission" date="2016-09" db="EMBL/GenBank/DDBJ databases">
        <title>Genome sequence of Chlorobaculum limnaeum.</title>
        <authorList>
            <person name="Liu Z."/>
            <person name="Tank M."/>
            <person name="Bryant D.A."/>
        </authorList>
    </citation>
    <scope>NUCLEOTIDE SEQUENCE [LARGE SCALE GENOMIC DNA]</scope>
    <source>
        <strain evidence="8">DSM 1677</strain>
    </source>
</reference>
<dbReference type="Pfam" id="PF01135">
    <property type="entry name" value="PCMT"/>
    <property type="match status" value="1"/>
</dbReference>
<dbReference type="STRING" id="274537.BIU88_00815"/>
<evidence type="ECO:0000256" key="4">
    <source>
        <dbReference type="ARBA" id="ARBA00022603"/>
    </source>
</evidence>
<dbReference type="FunFam" id="3.40.50.150:FF:000010">
    <property type="entry name" value="Protein-L-isoaspartate O-methyltransferase"/>
    <property type="match status" value="1"/>
</dbReference>
<evidence type="ECO:0000313" key="9">
    <source>
        <dbReference type="Proteomes" id="UP000095185"/>
    </source>
</evidence>
<sequence length="219" mass="24223">MQQNGDMARERQEMVAQLELYGIRNARVLDAFRTVRRHLFVDEESRPYAYSDGAMSIGFGQTISQPYTVAYMTSLLVERRPSGRVLEIGTGSGYQAAILDALGYEVFTIERIAGLYEAAGRVLDALELPVQRRLGDGTLGWPEEAPFDGIIVTAAAPHEPRTLMSQLADGGVLVVPVGDLGSQQMTVIRRRGERFEHELFHSFAFVPLCGSEGWGDNNE</sequence>
<gene>
    <name evidence="7" type="primary">pcm</name>
    <name evidence="8" type="ORF">BIU88_00815</name>
</gene>
<name>A0A1D8D1A4_CHLLM</name>
<dbReference type="EMBL" id="CP017305">
    <property type="protein sequence ID" value="AOS84942.1"/>
    <property type="molecule type" value="Genomic_DNA"/>
</dbReference>
<keyword evidence="3 7" id="KW-0963">Cytoplasm</keyword>
<keyword evidence="9" id="KW-1185">Reference proteome</keyword>
<evidence type="ECO:0000256" key="7">
    <source>
        <dbReference type="HAMAP-Rule" id="MF_00090"/>
    </source>
</evidence>
<evidence type="ECO:0000256" key="3">
    <source>
        <dbReference type="ARBA" id="ARBA00022490"/>
    </source>
</evidence>
<dbReference type="Proteomes" id="UP000095185">
    <property type="component" value="Chromosome"/>
</dbReference>
<protein>
    <recommendedName>
        <fullName evidence="7">Protein-L-isoaspartate O-methyltransferase</fullName>
        <ecNumber evidence="7">2.1.1.77</ecNumber>
    </recommendedName>
    <alternativeName>
        <fullName evidence="7">L-isoaspartyl protein carboxyl methyltransferase</fullName>
    </alternativeName>
    <alternativeName>
        <fullName evidence="7">Protein L-isoaspartyl methyltransferase</fullName>
    </alternativeName>
    <alternativeName>
        <fullName evidence="7">Protein-beta-aspartate methyltransferase</fullName>
        <shortName evidence="7">PIMT</shortName>
    </alternativeName>
</protein>
<comment type="function">
    <text evidence="7">Catalyzes the methyl esterification of L-isoaspartyl residues in peptides and proteins that result from spontaneous decomposition of normal L-aspartyl and L-asparaginyl residues. It plays a role in the repair and/or degradation of damaged proteins.</text>
</comment>
<dbReference type="HAMAP" id="MF_00090">
    <property type="entry name" value="PIMT"/>
    <property type="match status" value="1"/>
</dbReference>
<dbReference type="PANTHER" id="PTHR11579:SF0">
    <property type="entry name" value="PROTEIN-L-ISOASPARTATE(D-ASPARTATE) O-METHYLTRANSFERASE"/>
    <property type="match status" value="1"/>
</dbReference>
<evidence type="ECO:0000256" key="2">
    <source>
        <dbReference type="ARBA" id="ARBA00005369"/>
    </source>
</evidence>
<dbReference type="CDD" id="cd02440">
    <property type="entry name" value="AdoMet_MTases"/>
    <property type="match status" value="1"/>
</dbReference>
<dbReference type="PANTHER" id="PTHR11579">
    <property type="entry name" value="PROTEIN-L-ISOASPARTATE O-METHYLTRANSFERASE"/>
    <property type="match status" value="1"/>
</dbReference>
<dbReference type="InterPro" id="IPR029063">
    <property type="entry name" value="SAM-dependent_MTases_sf"/>
</dbReference>
<dbReference type="Gene3D" id="3.40.50.150">
    <property type="entry name" value="Vaccinia Virus protein VP39"/>
    <property type="match status" value="1"/>
</dbReference>
<dbReference type="EC" id="2.1.1.77" evidence="7"/>
<evidence type="ECO:0000256" key="1">
    <source>
        <dbReference type="ARBA" id="ARBA00004496"/>
    </source>
</evidence>
<dbReference type="PROSITE" id="PS01279">
    <property type="entry name" value="PCMT"/>
    <property type="match status" value="1"/>
</dbReference>
<dbReference type="SUPFAM" id="SSF53335">
    <property type="entry name" value="S-adenosyl-L-methionine-dependent methyltransferases"/>
    <property type="match status" value="1"/>
</dbReference>
<dbReference type="AlphaFoldDB" id="A0A1D8D1A4"/>
<comment type="subcellular location">
    <subcellularLocation>
        <location evidence="1 7">Cytoplasm</location>
    </subcellularLocation>
</comment>
<dbReference type="KEGG" id="clz:BIU88_00815"/>
<dbReference type="NCBIfam" id="NF001453">
    <property type="entry name" value="PRK00312.1"/>
    <property type="match status" value="1"/>
</dbReference>
<keyword evidence="6 7" id="KW-0949">S-adenosyl-L-methionine</keyword>
<proteinExistence type="inferred from homology"/>
<dbReference type="InterPro" id="IPR000682">
    <property type="entry name" value="PCMT"/>
</dbReference>
<comment type="similarity">
    <text evidence="2 7">Belongs to the methyltransferase superfamily. L-isoaspartyl/D-aspartyl protein methyltransferase family.</text>
</comment>
<feature type="active site" evidence="7">
    <location>
        <position position="64"/>
    </location>
</feature>